<dbReference type="EMBL" id="CM004390">
    <property type="protein sequence ID" value="KAG8655748.1"/>
    <property type="molecule type" value="Genomic_DNA"/>
</dbReference>
<accession>A0ACB7HVC9</accession>
<reference evidence="2" key="1">
    <citation type="journal article" date="2016" name="Nat. Biotechnol.">
        <title>Sequencing wild and cultivated cassava and related species reveals extensive interspecific hybridization and genetic diversity.</title>
        <authorList>
            <person name="Bredeson J.V."/>
            <person name="Lyons J.B."/>
            <person name="Prochnik S.E."/>
            <person name="Wu G.A."/>
            <person name="Ha C.M."/>
            <person name="Edsinger-Gonzales E."/>
            <person name="Grimwood J."/>
            <person name="Schmutz J."/>
            <person name="Rabbi I.Y."/>
            <person name="Egesi C."/>
            <person name="Nauluvula P."/>
            <person name="Lebot V."/>
            <person name="Ndunguru J."/>
            <person name="Mkamilo G."/>
            <person name="Bart R.S."/>
            <person name="Setter T.L."/>
            <person name="Gleadow R.M."/>
            <person name="Kulakow P."/>
            <person name="Ferguson M.E."/>
            <person name="Rounsley S."/>
            <person name="Rokhsar D.S."/>
        </authorList>
    </citation>
    <scope>NUCLEOTIDE SEQUENCE [LARGE SCALE GENOMIC DNA]</scope>
    <source>
        <strain evidence="2">cv. AM560-2</strain>
    </source>
</reference>
<comment type="caution">
    <text evidence="1">The sequence shown here is derived from an EMBL/GenBank/DDBJ whole genome shotgun (WGS) entry which is preliminary data.</text>
</comment>
<name>A0ACB7HVC9_MANES</name>
<organism evidence="1 2">
    <name type="scientific">Manihot esculenta</name>
    <name type="common">Cassava</name>
    <name type="synonym">Jatropha manihot</name>
    <dbReference type="NCBI Taxonomy" id="3983"/>
    <lineage>
        <taxon>Eukaryota</taxon>
        <taxon>Viridiplantae</taxon>
        <taxon>Streptophyta</taxon>
        <taxon>Embryophyta</taxon>
        <taxon>Tracheophyta</taxon>
        <taxon>Spermatophyta</taxon>
        <taxon>Magnoliopsida</taxon>
        <taxon>eudicotyledons</taxon>
        <taxon>Gunneridae</taxon>
        <taxon>Pentapetalae</taxon>
        <taxon>rosids</taxon>
        <taxon>fabids</taxon>
        <taxon>Malpighiales</taxon>
        <taxon>Euphorbiaceae</taxon>
        <taxon>Crotonoideae</taxon>
        <taxon>Manihoteae</taxon>
        <taxon>Manihot</taxon>
    </lineage>
</organism>
<protein>
    <submittedName>
        <fullName evidence="1">Uncharacterized protein</fullName>
    </submittedName>
</protein>
<dbReference type="Proteomes" id="UP000091857">
    <property type="component" value="Chromosome 4"/>
</dbReference>
<keyword evidence="2" id="KW-1185">Reference proteome</keyword>
<proteinExistence type="predicted"/>
<sequence>MSLQSKNKVRFIDGTFLKPTRDVYRIFDLQEEIYAFKQGEFSVTDYFMHLKILWDELDNFKHIPQRSCIVKCDCSAITTIQTYRRNDDVIKVLEGIMLIEPLPLINKVFSLVVQQERQISIGIISEPKVLRSKTDSHGYQRPIHGRNIDNNNRKFGNSGCVLSPKQYQRLMALLQQTNNNKDIHVNNNVSTSHVQADSCVETHSSQGAIDYIYYQLSSFTSYKKIKPISVKLPDGSQLNACLSGIVHFQFNMILVSKLTLSLQCSLLFHQDQSLIQDLNSLKRISLAKIQRGLYAMIDPIVFWLPTSLLNNKIPYEVIHNNVLNYSNLKDFRSLCFANTLTTPRIKLDARARKVIFLNFKPDTKIYVLFDITTRKIFFSRNVIFYEVISLYNSNFDISSSPPISLPQDTIIPNFNSSLLPIPPSVSSSIPISRISHRTRKTPTYLQDYHCNISSSKPTPNSYNTLYPLSNVLSYDNLSQPHKIFG</sequence>
<gene>
    <name evidence="1" type="ORF">MANES_04G065401v8</name>
</gene>
<evidence type="ECO:0000313" key="1">
    <source>
        <dbReference type="EMBL" id="KAG8655748.1"/>
    </source>
</evidence>
<evidence type="ECO:0000313" key="2">
    <source>
        <dbReference type="Proteomes" id="UP000091857"/>
    </source>
</evidence>